<organism evidence="2 3">
    <name type="scientific">Geothrix oryzae</name>
    <dbReference type="NCBI Taxonomy" id="2927975"/>
    <lineage>
        <taxon>Bacteria</taxon>
        <taxon>Pseudomonadati</taxon>
        <taxon>Acidobacteriota</taxon>
        <taxon>Holophagae</taxon>
        <taxon>Holophagales</taxon>
        <taxon>Holophagaceae</taxon>
        <taxon>Geothrix</taxon>
    </lineage>
</organism>
<feature type="chain" id="PRO_5046848484" evidence="1">
    <location>
        <begin position="25"/>
        <end position="140"/>
    </location>
</feature>
<dbReference type="Proteomes" id="UP001242010">
    <property type="component" value="Chromosome"/>
</dbReference>
<dbReference type="EMBL" id="AP027079">
    <property type="protein sequence ID" value="BDU70115.1"/>
    <property type="molecule type" value="Genomic_DNA"/>
</dbReference>
<evidence type="ECO:0000313" key="2">
    <source>
        <dbReference type="EMBL" id="BDU70115.1"/>
    </source>
</evidence>
<keyword evidence="3" id="KW-1185">Reference proteome</keyword>
<proteinExistence type="predicted"/>
<protein>
    <submittedName>
        <fullName evidence="2">Uncharacterized protein</fullName>
    </submittedName>
</protein>
<dbReference type="PROSITE" id="PS51257">
    <property type="entry name" value="PROKAR_LIPOPROTEIN"/>
    <property type="match status" value="1"/>
</dbReference>
<keyword evidence="1" id="KW-0732">Signal</keyword>
<accession>A0ABN6V8I1</accession>
<evidence type="ECO:0000256" key="1">
    <source>
        <dbReference type="SAM" id="SignalP"/>
    </source>
</evidence>
<gene>
    <name evidence="2" type="ORF">GETHOR_22160</name>
</gene>
<evidence type="ECO:0000313" key="3">
    <source>
        <dbReference type="Proteomes" id="UP001242010"/>
    </source>
</evidence>
<reference evidence="3" key="1">
    <citation type="journal article" date="2023" name="Int. J. Syst. Evol. Microbiol.">
        <title>Mesoterricola silvestris gen. nov., sp. nov., Mesoterricola sediminis sp. nov., Geothrix oryzae sp. nov., Geothrix edaphica sp. nov., Geothrix rubra sp. nov., and Geothrix limicola sp. nov., six novel members of Acidobacteriota isolated from soils.</title>
        <authorList>
            <person name="Itoh H."/>
            <person name="Sugisawa Y."/>
            <person name="Mise K."/>
            <person name="Xu Z."/>
            <person name="Kuniyasu M."/>
            <person name="Ushijima N."/>
            <person name="Kawano K."/>
            <person name="Kobayashi E."/>
            <person name="Shiratori Y."/>
            <person name="Masuda Y."/>
            <person name="Senoo K."/>
        </authorList>
    </citation>
    <scope>NUCLEOTIDE SEQUENCE [LARGE SCALE GENOMIC DNA]</scope>
    <source>
        <strain evidence="3">Red222</strain>
    </source>
</reference>
<dbReference type="RefSeq" id="WP_286353834.1">
    <property type="nucleotide sequence ID" value="NZ_AP027079.1"/>
</dbReference>
<feature type="signal peptide" evidence="1">
    <location>
        <begin position="1"/>
        <end position="24"/>
    </location>
</feature>
<sequence>MRHPFLTALSVAPLAALVACVTPAHTPTYPRGYPGLKGVMNHLPDGRWQFVLELPNPDRRRTYRLETEERLEVRLDLDSPKSWATWTVDAARVENGKSFQMKLWVDGDDFPLNVAYPKGGRDYGREGASALIYLSILPRH</sequence>
<name>A0ABN6V8I1_9BACT</name>